<reference evidence="1 2" key="1">
    <citation type="submission" date="2017-12" db="EMBL/GenBank/DDBJ databases">
        <title>Comparative genomics of Botrytis spp.</title>
        <authorList>
            <person name="Valero-Jimenez C.A."/>
            <person name="Tapia P."/>
            <person name="Veloso J."/>
            <person name="Silva-Moreno E."/>
            <person name="Staats M."/>
            <person name="Valdes J.H."/>
            <person name="Van Kan J.A.L."/>
        </authorList>
    </citation>
    <scope>NUCLEOTIDE SEQUENCE [LARGE SCALE GENOMIC DNA]</scope>
    <source>
        <strain evidence="1 2">MUCL11595</strain>
    </source>
</reference>
<keyword evidence="2" id="KW-1185">Reference proteome</keyword>
<dbReference type="EMBL" id="PQXN01000534">
    <property type="protein sequence ID" value="TGO44360.1"/>
    <property type="molecule type" value="Genomic_DNA"/>
</dbReference>
<dbReference type="OrthoDB" id="3543013at2759"/>
<name>A0A4Z1HCC7_9HELO</name>
<proteinExistence type="predicted"/>
<gene>
    <name evidence="1" type="ORF">BCON_0536g00050</name>
</gene>
<comment type="caution">
    <text evidence="1">The sequence shown here is derived from an EMBL/GenBank/DDBJ whole genome shotgun (WGS) entry which is preliminary data.</text>
</comment>
<evidence type="ECO:0000313" key="1">
    <source>
        <dbReference type="EMBL" id="TGO44360.1"/>
    </source>
</evidence>
<dbReference type="Proteomes" id="UP000297527">
    <property type="component" value="Unassembled WGS sequence"/>
</dbReference>
<accession>A0A4Z1HCC7</accession>
<dbReference type="AlphaFoldDB" id="A0A4Z1HCC7"/>
<sequence>MILLINRYRNVKRVEVVFLVDGRESDYLNFAICFLDLKPAWRLFVVLDKGNRREIPVGSLVERRIQELRKRFNSGTSPELDRLTNLCGEMIMAVIHELSPVSANSLRACNRLLESIIDPPEL</sequence>
<organism evidence="1 2">
    <name type="scientific">Botryotinia convoluta</name>
    <dbReference type="NCBI Taxonomy" id="54673"/>
    <lineage>
        <taxon>Eukaryota</taxon>
        <taxon>Fungi</taxon>
        <taxon>Dikarya</taxon>
        <taxon>Ascomycota</taxon>
        <taxon>Pezizomycotina</taxon>
        <taxon>Leotiomycetes</taxon>
        <taxon>Helotiales</taxon>
        <taxon>Sclerotiniaceae</taxon>
        <taxon>Botryotinia</taxon>
    </lineage>
</organism>
<protein>
    <submittedName>
        <fullName evidence="1">Uncharacterized protein</fullName>
    </submittedName>
</protein>
<evidence type="ECO:0000313" key="2">
    <source>
        <dbReference type="Proteomes" id="UP000297527"/>
    </source>
</evidence>